<evidence type="ECO:0000256" key="2">
    <source>
        <dbReference type="ARBA" id="ARBA00023125"/>
    </source>
</evidence>
<feature type="domain" description="HTH araC/xylS-type" evidence="4">
    <location>
        <begin position="172"/>
        <end position="270"/>
    </location>
</feature>
<evidence type="ECO:0000256" key="3">
    <source>
        <dbReference type="ARBA" id="ARBA00023163"/>
    </source>
</evidence>
<evidence type="ECO:0000313" key="5">
    <source>
        <dbReference type="EMBL" id="GEN52601.1"/>
    </source>
</evidence>
<dbReference type="EMBL" id="BJYD01000006">
    <property type="protein sequence ID" value="GEN52601.1"/>
    <property type="molecule type" value="Genomic_DNA"/>
</dbReference>
<dbReference type="PRINTS" id="PR00032">
    <property type="entry name" value="HTHARAC"/>
</dbReference>
<protein>
    <recommendedName>
        <fullName evidence="4">HTH araC/xylS-type domain-containing protein</fullName>
    </recommendedName>
</protein>
<dbReference type="InterPro" id="IPR014710">
    <property type="entry name" value="RmlC-like_jellyroll"/>
</dbReference>
<dbReference type="PANTHER" id="PTHR46796">
    <property type="entry name" value="HTH-TYPE TRANSCRIPTIONAL ACTIVATOR RHAS-RELATED"/>
    <property type="match status" value="1"/>
</dbReference>
<accession>A0A511WQ76</accession>
<dbReference type="OrthoDB" id="9816335at2"/>
<reference evidence="5 6" key="1">
    <citation type="submission" date="2019-07" db="EMBL/GenBank/DDBJ databases">
        <title>Whole genome shotgun sequence of Halobacillus faecis NBRC 103569.</title>
        <authorList>
            <person name="Hosoyama A."/>
            <person name="Uohara A."/>
            <person name="Ohji S."/>
            <person name="Ichikawa N."/>
        </authorList>
    </citation>
    <scope>NUCLEOTIDE SEQUENCE [LARGE SCALE GENOMIC DNA]</scope>
    <source>
        <strain evidence="5 6">NBRC 103569</strain>
    </source>
</reference>
<dbReference type="InterPro" id="IPR020449">
    <property type="entry name" value="Tscrpt_reg_AraC-type_HTH"/>
</dbReference>
<dbReference type="SUPFAM" id="SSF46689">
    <property type="entry name" value="Homeodomain-like"/>
    <property type="match status" value="2"/>
</dbReference>
<dbReference type="InterPro" id="IPR050204">
    <property type="entry name" value="AraC_XylS_family_regulators"/>
</dbReference>
<evidence type="ECO:0000256" key="1">
    <source>
        <dbReference type="ARBA" id="ARBA00023015"/>
    </source>
</evidence>
<keyword evidence="2" id="KW-0238">DNA-binding</keyword>
<dbReference type="InterPro" id="IPR018060">
    <property type="entry name" value="HTH_AraC"/>
</dbReference>
<dbReference type="PROSITE" id="PS01124">
    <property type="entry name" value="HTH_ARAC_FAMILY_2"/>
    <property type="match status" value="1"/>
</dbReference>
<dbReference type="SMART" id="SM00342">
    <property type="entry name" value="HTH_ARAC"/>
    <property type="match status" value="1"/>
</dbReference>
<keyword evidence="1" id="KW-0805">Transcription regulation</keyword>
<dbReference type="Gene3D" id="1.10.10.60">
    <property type="entry name" value="Homeodomain-like"/>
    <property type="match status" value="2"/>
</dbReference>
<dbReference type="InterPro" id="IPR018062">
    <property type="entry name" value="HTH_AraC-typ_CS"/>
</dbReference>
<comment type="caution">
    <text evidence="5">The sequence shown here is derived from an EMBL/GenBank/DDBJ whole genome shotgun (WGS) entry which is preliminary data.</text>
</comment>
<dbReference type="InterPro" id="IPR009057">
    <property type="entry name" value="Homeodomain-like_sf"/>
</dbReference>
<dbReference type="PROSITE" id="PS00041">
    <property type="entry name" value="HTH_ARAC_FAMILY_1"/>
    <property type="match status" value="1"/>
</dbReference>
<sequence length="275" mass="31072">MEMRLDLEHTGVLIFDLKDGEADETHPHDHFQISVPLAGDLLTYHNHKRTVLNHDEALLVPPGDTHQHEASGSRKEIMLISFNEEIMDRAYTSFTGDASKDLDFSSIQMNSDLLVKKAKALFQAASFEGVDAAMKQEEAFTSVILDQMAGSHSRGWQKAKAVQNYDSDHSAYVVKSFIEDCYEEDLTLDRLAEEMNISKYHLHRSFRAKTGLTPKAYLLQVRLEKAAFLLLSGKADVTRTAYRVGFQSVSTFNRTFKSKYGVTPSQYVRENKIGT</sequence>
<gene>
    <name evidence="5" type="ORF">HFA01_08630</name>
</gene>
<keyword evidence="6" id="KW-1185">Reference proteome</keyword>
<dbReference type="GO" id="GO:0043565">
    <property type="term" value="F:sequence-specific DNA binding"/>
    <property type="evidence" value="ECO:0007669"/>
    <property type="project" value="InterPro"/>
</dbReference>
<organism evidence="5 6">
    <name type="scientific">Halobacillus faecis</name>
    <dbReference type="NCBI Taxonomy" id="360184"/>
    <lineage>
        <taxon>Bacteria</taxon>
        <taxon>Bacillati</taxon>
        <taxon>Bacillota</taxon>
        <taxon>Bacilli</taxon>
        <taxon>Bacillales</taxon>
        <taxon>Bacillaceae</taxon>
        <taxon>Halobacillus</taxon>
    </lineage>
</organism>
<evidence type="ECO:0000313" key="6">
    <source>
        <dbReference type="Proteomes" id="UP000321886"/>
    </source>
</evidence>
<dbReference type="InterPro" id="IPR003313">
    <property type="entry name" value="AraC-bd"/>
</dbReference>
<dbReference type="SUPFAM" id="SSF51182">
    <property type="entry name" value="RmlC-like cupins"/>
    <property type="match status" value="1"/>
</dbReference>
<dbReference type="InterPro" id="IPR011051">
    <property type="entry name" value="RmlC_Cupin_sf"/>
</dbReference>
<dbReference type="GO" id="GO:0003700">
    <property type="term" value="F:DNA-binding transcription factor activity"/>
    <property type="evidence" value="ECO:0007669"/>
    <property type="project" value="InterPro"/>
</dbReference>
<dbReference type="Gene3D" id="2.60.120.10">
    <property type="entry name" value="Jelly Rolls"/>
    <property type="match status" value="1"/>
</dbReference>
<keyword evidence="3" id="KW-0804">Transcription</keyword>
<evidence type="ECO:0000259" key="4">
    <source>
        <dbReference type="PROSITE" id="PS01124"/>
    </source>
</evidence>
<name>A0A511WQ76_9BACI</name>
<dbReference type="Pfam" id="PF12833">
    <property type="entry name" value="HTH_18"/>
    <property type="match status" value="1"/>
</dbReference>
<dbReference type="AlphaFoldDB" id="A0A511WQ76"/>
<dbReference type="RefSeq" id="WP_146813546.1">
    <property type="nucleotide sequence ID" value="NZ_BJYD01000006.1"/>
</dbReference>
<dbReference type="Pfam" id="PF02311">
    <property type="entry name" value="AraC_binding"/>
    <property type="match status" value="1"/>
</dbReference>
<dbReference type="Proteomes" id="UP000321886">
    <property type="component" value="Unassembled WGS sequence"/>
</dbReference>
<proteinExistence type="predicted"/>